<organism evidence="1 2">
    <name type="scientific">Nereida ignava</name>
    <dbReference type="NCBI Taxonomy" id="282199"/>
    <lineage>
        <taxon>Bacteria</taxon>
        <taxon>Pseudomonadati</taxon>
        <taxon>Pseudomonadota</taxon>
        <taxon>Alphaproteobacteria</taxon>
        <taxon>Rhodobacterales</taxon>
        <taxon>Roseobacteraceae</taxon>
        <taxon>Nereida</taxon>
    </lineage>
</organism>
<dbReference type="GO" id="GO:0008115">
    <property type="term" value="F:sarcosine oxidase activity"/>
    <property type="evidence" value="ECO:0007669"/>
    <property type="project" value="InterPro"/>
</dbReference>
<proteinExistence type="predicted"/>
<keyword evidence="2" id="KW-1185">Reference proteome</keyword>
<evidence type="ECO:0000313" key="2">
    <source>
        <dbReference type="Proteomes" id="UP000048949"/>
    </source>
</evidence>
<sequence length="104" mass="11568">MIINHPLLGPRDSAEFTYLGDASLLNRPDPDTATPKDWHDYAYLRDNPAGLHRELWFHEGGDRSWLVVTRNTVTHEITKVELARDVARGLASDVAGMGTKRSGG</sequence>
<dbReference type="EMBL" id="CVQV01000002">
    <property type="protein sequence ID" value="CRK74409.1"/>
    <property type="molecule type" value="Genomic_DNA"/>
</dbReference>
<dbReference type="Proteomes" id="UP000048949">
    <property type="component" value="Unassembled WGS sequence"/>
</dbReference>
<dbReference type="InterPro" id="IPR006279">
    <property type="entry name" value="SoxD"/>
</dbReference>
<accession>A0A0U1NIP6</accession>
<dbReference type="Pfam" id="PF04267">
    <property type="entry name" value="SoxD"/>
    <property type="match status" value="1"/>
</dbReference>
<dbReference type="Gene3D" id="3.30.2270.10">
    <property type="entry name" value="Folate-binding superfamily"/>
    <property type="match status" value="1"/>
</dbReference>
<dbReference type="GO" id="GO:0046653">
    <property type="term" value="P:tetrahydrofolate metabolic process"/>
    <property type="evidence" value="ECO:0007669"/>
    <property type="project" value="InterPro"/>
</dbReference>
<name>A0A0U1NIP6_9RHOB</name>
<dbReference type="STRING" id="282199.GCA_001049735_00439"/>
<reference evidence="1 2" key="1">
    <citation type="submission" date="2015-04" db="EMBL/GenBank/DDBJ databases">
        <authorList>
            <person name="Syromyatnikov M.Y."/>
            <person name="Popov V.N."/>
        </authorList>
    </citation>
    <scope>NUCLEOTIDE SEQUENCE [LARGE SCALE GENOMIC DNA]</scope>
    <source>
        <strain evidence="1 2">CECT 5292</strain>
    </source>
</reference>
<dbReference type="InterPro" id="IPR038561">
    <property type="entry name" value="SoxD_sf"/>
</dbReference>
<dbReference type="OrthoDB" id="5420070at2"/>
<dbReference type="AlphaFoldDB" id="A0A0U1NIP6"/>
<gene>
    <name evidence="1" type="ORF">NIG5292_00439</name>
</gene>
<dbReference type="RefSeq" id="WP_048597689.1">
    <property type="nucleotide sequence ID" value="NZ_CBFHGK010000006.1"/>
</dbReference>
<protein>
    <submittedName>
        <fullName evidence="1">Sarcosine oxidase, delta subunit family</fullName>
    </submittedName>
</protein>
<evidence type="ECO:0000313" key="1">
    <source>
        <dbReference type="EMBL" id="CRK74409.1"/>
    </source>
</evidence>